<evidence type="ECO:0000313" key="4">
    <source>
        <dbReference type="EMBL" id="CAB5227898.1"/>
    </source>
</evidence>
<reference evidence="3" key="1">
    <citation type="submission" date="2020-05" db="EMBL/GenBank/DDBJ databases">
        <authorList>
            <person name="Chiriac C."/>
            <person name="Salcher M."/>
            <person name="Ghai R."/>
            <person name="Kavagutti S V."/>
        </authorList>
    </citation>
    <scope>NUCLEOTIDE SEQUENCE</scope>
</reference>
<keyword evidence="1" id="KW-0175">Coiled coil</keyword>
<name>A0A6J5SEQ7_9CAUD</name>
<dbReference type="EMBL" id="LR798379">
    <property type="protein sequence ID" value="CAB5227898.1"/>
    <property type="molecule type" value="Genomic_DNA"/>
</dbReference>
<proteinExistence type="predicted"/>
<evidence type="ECO:0000313" key="3">
    <source>
        <dbReference type="EMBL" id="CAB4212499.1"/>
    </source>
</evidence>
<evidence type="ECO:0000313" key="2">
    <source>
        <dbReference type="EMBL" id="CAB4198849.1"/>
    </source>
</evidence>
<protein>
    <submittedName>
        <fullName evidence="3">Uncharacterized protein</fullName>
    </submittedName>
</protein>
<organism evidence="3">
    <name type="scientific">uncultured Caudovirales phage</name>
    <dbReference type="NCBI Taxonomy" id="2100421"/>
    <lineage>
        <taxon>Viruses</taxon>
        <taxon>Duplodnaviria</taxon>
        <taxon>Heunggongvirae</taxon>
        <taxon>Uroviricota</taxon>
        <taxon>Caudoviricetes</taxon>
        <taxon>Peduoviridae</taxon>
        <taxon>Maltschvirus</taxon>
        <taxon>Maltschvirus maltsch</taxon>
    </lineage>
</organism>
<dbReference type="EMBL" id="LR797274">
    <property type="protein sequence ID" value="CAB4198849.1"/>
    <property type="molecule type" value="Genomic_DNA"/>
</dbReference>
<dbReference type="EMBL" id="LR797386">
    <property type="protein sequence ID" value="CAB4212499.1"/>
    <property type="molecule type" value="Genomic_DNA"/>
</dbReference>
<sequence>MNAQIRGFQLTVRAWRRDLKLSQEARDHSWDELSAKEAEVHAASQAHIELVLADASKEALQESRDKCIKLQAVSGYIRGKYHEICDSVTLARKEIAAIQADIKRLELEAMKASLKVDKSETP</sequence>
<accession>A0A6J5SEQ7</accession>
<evidence type="ECO:0000256" key="1">
    <source>
        <dbReference type="SAM" id="Coils"/>
    </source>
</evidence>
<feature type="coiled-coil region" evidence="1">
    <location>
        <begin position="88"/>
        <end position="115"/>
    </location>
</feature>
<gene>
    <name evidence="2" type="ORF">UFOVP1325_15</name>
    <name evidence="3" type="ORF">UFOVP1435_15</name>
    <name evidence="4" type="ORF">UFOVP1530_5</name>
</gene>